<evidence type="ECO:0000313" key="1">
    <source>
        <dbReference type="EMBL" id="QLD12827.1"/>
    </source>
</evidence>
<dbReference type="AlphaFoldDB" id="A0A7D5F688"/>
<protein>
    <submittedName>
        <fullName evidence="1">Uncharacterized protein</fullName>
    </submittedName>
</protein>
<name>A0A7D5F688_9MICO</name>
<gene>
    <name evidence="1" type="ORF">HW566_14225</name>
</gene>
<sequence length="87" mass="9302">MRVGVGVERIGERQRVGVGGPEQLEAVEVVKSGIIRSCGDDSTERVADYFERQVETVNCCNAANVWFSRLGAEPDFEAAVGAAARGC</sequence>
<organism evidence="1 2">
    <name type="scientific">Microbacterium oleivorans</name>
    <dbReference type="NCBI Taxonomy" id="273677"/>
    <lineage>
        <taxon>Bacteria</taxon>
        <taxon>Bacillati</taxon>
        <taxon>Actinomycetota</taxon>
        <taxon>Actinomycetes</taxon>
        <taxon>Micrococcales</taxon>
        <taxon>Microbacteriaceae</taxon>
        <taxon>Microbacterium</taxon>
    </lineage>
</organism>
<dbReference type="EMBL" id="CP058316">
    <property type="protein sequence ID" value="QLD12827.1"/>
    <property type="molecule type" value="Genomic_DNA"/>
</dbReference>
<accession>A0A7D5F688</accession>
<dbReference type="Proteomes" id="UP000509638">
    <property type="component" value="Chromosome"/>
</dbReference>
<evidence type="ECO:0000313" key="2">
    <source>
        <dbReference type="Proteomes" id="UP000509638"/>
    </source>
</evidence>
<dbReference type="RefSeq" id="WP_178013937.1">
    <property type="nucleotide sequence ID" value="NZ_CP058316.1"/>
</dbReference>
<proteinExistence type="predicted"/>
<reference evidence="1 2" key="1">
    <citation type="submission" date="2020-06" db="EMBL/GenBank/DDBJ databases">
        <authorList>
            <person name="Jo H."/>
        </authorList>
    </citation>
    <scope>NUCLEOTIDE SEQUENCE [LARGE SCALE GENOMIC DNA]</scope>
    <source>
        <strain evidence="1 2">I46</strain>
    </source>
</reference>